<dbReference type="InterPro" id="IPR002048">
    <property type="entry name" value="EF_hand_dom"/>
</dbReference>
<dbReference type="SMART" id="SM00054">
    <property type="entry name" value="EFh"/>
    <property type="match status" value="4"/>
</dbReference>
<reference evidence="4 5" key="1">
    <citation type="submission" date="2018-03" db="EMBL/GenBank/DDBJ databases">
        <title>Genomic Encyclopedia of Archaeal and Bacterial Type Strains, Phase II (KMG-II): from individual species to whole genera.</title>
        <authorList>
            <person name="Goeker M."/>
        </authorList>
    </citation>
    <scope>NUCLEOTIDE SEQUENCE [LARGE SCALE GENOMIC DNA]</scope>
    <source>
        <strain evidence="4 5">DSM 100212</strain>
    </source>
</reference>
<gene>
    <name evidence="4" type="ORF">CLV74_104133</name>
</gene>
<protein>
    <submittedName>
        <fullName evidence="4">Ca2+-binding EF-hand superfamily protein</fullName>
    </submittedName>
</protein>
<feature type="chain" id="PRO_5015467377" evidence="2">
    <location>
        <begin position="29"/>
        <end position="193"/>
    </location>
</feature>
<evidence type="ECO:0000259" key="3">
    <source>
        <dbReference type="PROSITE" id="PS50222"/>
    </source>
</evidence>
<organism evidence="4 5">
    <name type="scientific">Donghicola tyrosinivorans</name>
    <dbReference type="NCBI Taxonomy" id="1652492"/>
    <lineage>
        <taxon>Bacteria</taxon>
        <taxon>Pseudomonadati</taxon>
        <taxon>Pseudomonadota</taxon>
        <taxon>Alphaproteobacteria</taxon>
        <taxon>Rhodobacterales</taxon>
        <taxon>Roseobacteraceae</taxon>
        <taxon>Donghicola</taxon>
    </lineage>
</organism>
<dbReference type="EMBL" id="PVTQ01000004">
    <property type="protein sequence ID" value="PRY91119.1"/>
    <property type="molecule type" value="Genomic_DNA"/>
</dbReference>
<name>A0A2T0WWQ4_9RHOB</name>
<dbReference type="PANTHER" id="PTHR23064">
    <property type="entry name" value="TROPONIN"/>
    <property type="match status" value="1"/>
</dbReference>
<dbReference type="InterPro" id="IPR052591">
    <property type="entry name" value="CML21-like"/>
</dbReference>
<evidence type="ECO:0000313" key="5">
    <source>
        <dbReference type="Proteomes" id="UP000238392"/>
    </source>
</evidence>
<evidence type="ECO:0000256" key="1">
    <source>
        <dbReference type="SAM" id="MobiDB-lite"/>
    </source>
</evidence>
<dbReference type="InterPro" id="IPR011992">
    <property type="entry name" value="EF-hand-dom_pair"/>
</dbReference>
<proteinExistence type="predicted"/>
<keyword evidence="2" id="KW-0732">Signal</keyword>
<feature type="region of interest" description="Disordered" evidence="1">
    <location>
        <begin position="156"/>
        <end position="193"/>
    </location>
</feature>
<dbReference type="GO" id="GO:0005509">
    <property type="term" value="F:calcium ion binding"/>
    <property type="evidence" value="ECO:0007669"/>
    <property type="project" value="InterPro"/>
</dbReference>
<dbReference type="Gene3D" id="1.10.238.10">
    <property type="entry name" value="EF-hand"/>
    <property type="match status" value="2"/>
</dbReference>
<feature type="signal peptide" evidence="2">
    <location>
        <begin position="1"/>
        <end position="28"/>
    </location>
</feature>
<feature type="domain" description="EF-hand" evidence="3">
    <location>
        <begin position="45"/>
        <end position="73"/>
    </location>
</feature>
<dbReference type="Proteomes" id="UP000238392">
    <property type="component" value="Unassembled WGS sequence"/>
</dbReference>
<dbReference type="InterPro" id="IPR018247">
    <property type="entry name" value="EF_Hand_1_Ca_BS"/>
</dbReference>
<feature type="domain" description="EF-hand" evidence="3">
    <location>
        <begin position="121"/>
        <end position="156"/>
    </location>
</feature>
<dbReference type="AlphaFoldDB" id="A0A2T0WWQ4"/>
<dbReference type="Pfam" id="PF13202">
    <property type="entry name" value="EF-hand_5"/>
    <property type="match status" value="4"/>
</dbReference>
<dbReference type="RefSeq" id="WP_106263647.1">
    <property type="nucleotide sequence ID" value="NZ_PVTQ01000004.1"/>
</dbReference>
<sequence>MKTMTKTVMMGLMGVAAAAMLAGTAVQAREGFGPMGKGGMPMQGAAFSELDTDGNGQISTEEFEAFRLKSFAATDADGNGTLSPDEIIAHMETQRVERMRAGILSRMDTDGDGQISAEEMAAKRPSGDMIKRIDSNGDGTVSAEEYAAMTERMDMRMGGKHGGFGDRGDHGEHGKHGKDRRFFGQDDDSRSAN</sequence>
<dbReference type="SUPFAM" id="SSF47473">
    <property type="entry name" value="EF-hand"/>
    <property type="match status" value="1"/>
</dbReference>
<evidence type="ECO:0000256" key="2">
    <source>
        <dbReference type="SAM" id="SignalP"/>
    </source>
</evidence>
<keyword evidence="5" id="KW-1185">Reference proteome</keyword>
<dbReference type="OrthoDB" id="5470953at2"/>
<comment type="caution">
    <text evidence="4">The sequence shown here is derived from an EMBL/GenBank/DDBJ whole genome shotgun (WGS) entry which is preliminary data.</text>
</comment>
<dbReference type="PROSITE" id="PS50222">
    <property type="entry name" value="EF_HAND_2"/>
    <property type="match status" value="2"/>
</dbReference>
<dbReference type="PROSITE" id="PS00018">
    <property type="entry name" value="EF_HAND_1"/>
    <property type="match status" value="3"/>
</dbReference>
<evidence type="ECO:0000313" key="4">
    <source>
        <dbReference type="EMBL" id="PRY91119.1"/>
    </source>
</evidence>
<accession>A0A2T0WWQ4</accession>